<evidence type="ECO:0000313" key="4">
    <source>
        <dbReference type="EMBL" id="AZA13626.1"/>
    </source>
</evidence>
<evidence type="ECO:0000256" key="3">
    <source>
        <dbReference type="SAM" id="SignalP"/>
    </source>
</evidence>
<keyword evidence="2" id="KW-0472">Membrane</keyword>
<keyword evidence="5" id="KW-1185">Reference proteome</keyword>
<evidence type="ECO:0000256" key="2">
    <source>
        <dbReference type="SAM" id="Phobius"/>
    </source>
</evidence>
<feature type="chain" id="PRO_5017995109" description="Secreted protein" evidence="3">
    <location>
        <begin position="27"/>
        <end position="134"/>
    </location>
</feature>
<proteinExistence type="predicted"/>
<keyword evidence="2" id="KW-0812">Transmembrane</keyword>
<reference evidence="4 5" key="1">
    <citation type="submission" date="2018-11" db="EMBL/GenBank/DDBJ databases">
        <authorList>
            <person name="Kleinhagauer T."/>
            <person name="Glaeser S.P."/>
            <person name="Spergser J."/>
            <person name="Ruckert C."/>
            <person name="Kaempfer P."/>
            <person name="Busse H.-J."/>
        </authorList>
    </citation>
    <scope>NUCLEOTIDE SEQUENCE [LARGE SCALE GENOMIC DNA]</scope>
    <source>
        <strain evidence="4 5">200CH</strain>
    </source>
</reference>
<feature type="compositionally biased region" description="Low complexity" evidence="1">
    <location>
        <begin position="76"/>
        <end position="91"/>
    </location>
</feature>
<dbReference type="AlphaFoldDB" id="A0A3G6J6P2"/>
<dbReference type="KEGG" id="ccho:CCHOA_06135"/>
<protein>
    <recommendedName>
        <fullName evidence="6">Secreted protein</fullName>
    </recommendedName>
</protein>
<evidence type="ECO:0008006" key="6">
    <source>
        <dbReference type="Google" id="ProtNLM"/>
    </source>
</evidence>
<dbReference type="Proteomes" id="UP000269019">
    <property type="component" value="Chromosome"/>
</dbReference>
<keyword evidence="2" id="KW-1133">Transmembrane helix</keyword>
<feature type="region of interest" description="Disordered" evidence="1">
    <location>
        <begin position="76"/>
        <end position="103"/>
    </location>
</feature>
<feature type="signal peptide" evidence="3">
    <location>
        <begin position="1"/>
        <end position="26"/>
    </location>
</feature>
<evidence type="ECO:0000256" key="1">
    <source>
        <dbReference type="SAM" id="MobiDB-lite"/>
    </source>
</evidence>
<evidence type="ECO:0000313" key="5">
    <source>
        <dbReference type="Proteomes" id="UP000269019"/>
    </source>
</evidence>
<name>A0A3G6J6P2_9CORY</name>
<organism evidence="4 5">
    <name type="scientific">Corynebacterium choanae</name>
    <dbReference type="NCBI Taxonomy" id="1862358"/>
    <lineage>
        <taxon>Bacteria</taxon>
        <taxon>Bacillati</taxon>
        <taxon>Actinomycetota</taxon>
        <taxon>Actinomycetes</taxon>
        <taxon>Mycobacteriales</taxon>
        <taxon>Corynebacteriaceae</taxon>
        <taxon>Corynebacterium</taxon>
    </lineage>
</organism>
<sequence length="134" mass="13179" precursor="true">MRASMKALAAATAVACSLSFVAPASAQPPAPAPAPAPAPLPGPAFVWGSSTNAILPTLLAIAAGIGIATLLLGGADSSDNGSSTKSNSSSDRITGSSGKDYNDLSSFDFNVSATKDENGTKVVVNDNAQKDGGK</sequence>
<feature type="transmembrane region" description="Helical" evidence="2">
    <location>
        <begin position="53"/>
        <end position="75"/>
    </location>
</feature>
<feature type="compositionally biased region" description="Polar residues" evidence="1">
    <location>
        <begin position="92"/>
        <end position="103"/>
    </location>
</feature>
<dbReference type="EMBL" id="CP033896">
    <property type="protein sequence ID" value="AZA13626.1"/>
    <property type="molecule type" value="Genomic_DNA"/>
</dbReference>
<gene>
    <name evidence="4" type="ORF">CCHOA_06135</name>
</gene>
<keyword evidence="3" id="KW-0732">Signal</keyword>
<accession>A0A3G6J6P2</accession>